<evidence type="ECO:0008006" key="4">
    <source>
        <dbReference type="Google" id="ProtNLM"/>
    </source>
</evidence>
<comment type="caution">
    <text evidence="2">The sequence shown here is derived from an EMBL/GenBank/DDBJ whole genome shotgun (WGS) entry which is preliminary data.</text>
</comment>
<keyword evidence="1" id="KW-1133">Transmembrane helix</keyword>
<proteinExistence type="predicted"/>
<organism evidence="2 3">
    <name type="scientific">Paenisporosarcina macmurdoensis</name>
    <dbReference type="NCBI Taxonomy" id="212659"/>
    <lineage>
        <taxon>Bacteria</taxon>
        <taxon>Bacillati</taxon>
        <taxon>Bacillota</taxon>
        <taxon>Bacilli</taxon>
        <taxon>Bacillales</taxon>
        <taxon>Caryophanaceae</taxon>
        <taxon>Paenisporosarcina</taxon>
    </lineage>
</organism>
<feature type="transmembrane region" description="Helical" evidence="1">
    <location>
        <begin position="99"/>
        <end position="116"/>
    </location>
</feature>
<protein>
    <recommendedName>
        <fullName evidence="4">DNA translocase FtsK 4TM region domain-containing protein</fullName>
    </recommendedName>
</protein>
<gene>
    <name evidence="2" type="ORF">ACFPYN_00485</name>
</gene>
<evidence type="ECO:0000313" key="2">
    <source>
        <dbReference type="EMBL" id="MFC6037916.1"/>
    </source>
</evidence>
<feature type="transmembrane region" description="Helical" evidence="1">
    <location>
        <begin position="62"/>
        <end position="87"/>
    </location>
</feature>
<name>A0ABW1L2V9_9BACL</name>
<evidence type="ECO:0000256" key="1">
    <source>
        <dbReference type="SAM" id="Phobius"/>
    </source>
</evidence>
<feature type="transmembrane region" description="Helical" evidence="1">
    <location>
        <begin position="123"/>
        <end position="143"/>
    </location>
</feature>
<keyword evidence="1" id="KW-0812">Transmembrane</keyword>
<keyword evidence="3" id="KW-1185">Reference proteome</keyword>
<dbReference type="EMBL" id="JBHSRI010000002">
    <property type="protein sequence ID" value="MFC6037916.1"/>
    <property type="molecule type" value="Genomic_DNA"/>
</dbReference>
<evidence type="ECO:0000313" key="3">
    <source>
        <dbReference type="Proteomes" id="UP001596170"/>
    </source>
</evidence>
<sequence>MNLGRSQSPQVARKSRDKVQGIKIIETLKKFVGNTLVLRKERKVEMKKEVESRGQEGFIRTIYEIFGFTAVMSVTVLTVMGVLILSFFMNDFLTYFREFGWLSLGLAGVMLGIGWYKPYKIWTLLVTFVGAFLLVITFGPLVIEGYSGRDLMDVNFRNGYWMTLKSTMVFVSYLTCGTAFLTWLYLLSKGRRQNPLRNFSYVNMRLKQRMAKLVVRIKST</sequence>
<feature type="transmembrane region" description="Helical" evidence="1">
    <location>
        <begin position="163"/>
        <end position="187"/>
    </location>
</feature>
<keyword evidence="1" id="KW-0472">Membrane</keyword>
<dbReference type="Proteomes" id="UP001596170">
    <property type="component" value="Unassembled WGS sequence"/>
</dbReference>
<dbReference type="RefSeq" id="WP_377731912.1">
    <property type="nucleotide sequence ID" value="NZ_JBHSRI010000002.1"/>
</dbReference>
<accession>A0ABW1L2V9</accession>
<reference evidence="3" key="1">
    <citation type="journal article" date="2019" name="Int. J. Syst. Evol. Microbiol.">
        <title>The Global Catalogue of Microorganisms (GCM) 10K type strain sequencing project: providing services to taxonomists for standard genome sequencing and annotation.</title>
        <authorList>
            <consortium name="The Broad Institute Genomics Platform"/>
            <consortium name="The Broad Institute Genome Sequencing Center for Infectious Disease"/>
            <person name="Wu L."/>
            <person name="Ma J."/>
        </authorList>
    </citation>
    <scope>NUCLEOTIDE SEQUENCE [LARGE SCALE GENOMIC DNA]</scope>
    <source>
        <strain evidence="3">CCUG 54527</strain>
    </source>
</reference>